<feature type="domain" description="TonB-dependent receptor-like beta-barrel" evidence="11">
    <location>
        <begin position="247"/>
        <end position="750"/>
    </location>
</feature>
<evidence type="ECO:0000259" key="11">
    <source>
        <dbReference type="Pfam" id="PF00593"/>
    </source>
</evidence>
<keyword evidence="4 8" id="KW-0812">Transmembrane</keyword>
<dbReference type="RefSeq" id="WP_341727260.1">
    <property type="nucleotide sequence ID" value="NZ_JBBWWT010000011.1"/>
</dbReference>
<organism evidence="13 14">
    <name type="scientific">Pseudoxanthomonas putridarboris</name>
    <dbReference type="NCBI Taxonomy" id="752605"/>
    <lineage>
        <taxon>Bacteria</taxon>
        <taxon>Pseudomonadati</taxon>
        <taxon>Pseudomonadota</taxon>
        <taxon>Gammaproteobacteria</taxon>
        <taxon>Lysobacterales</taxon>
        <taxon>Lysobacteraceae</taxon>
        <taxon>Pseudoxanthomonas</taxon>
    </lineage>
</organism>
<dbReference type="Proteomes" id="UP001459204">
    <property type="component" value="Unassembled WGS sequence"/>
</dbReference>
<evidence type="ECO:0000256" key="10">
    <source>
        <dbReference type="SAM" id="SignalP"/>
    </source>
</evidence>
<sequence length="783" mass="83296">MTSRTLHATARAAQLRRRPLAAALLVAVAMPAAAEVAADAQADKTPTFDPVEVVGEAVEKASSPKFTAPLLDTPQTISVVPADVFNAQGAQNLTDVLRNTPGISFSAGENGFATNNNNFSLRGFDTSGSIFIDGVRDSGNYARDVFNIEQVEVAKGPAADNGRGGLGGYVNLVTKAPQLGYFARGTASFGADATDADGRVRTTIDLNNQIGETSALRLNLLAKTGGVAGREHVESDAFGIAPSLAFGLGTDTRLTLAAQYVSQSGRPDWGVPGAMVEGTVNYNADAARADTDNFYGLKSDYDDNTTTSISARIEHDFSPAVSISNLTRWTETSRDAGYTVPTGYTPATQLVGTQTQFFSRENTGFANLTNLSARFGTGALSHTLSAGLEFTREESESDRFPTITQPATSVLDPDYLRAVQGKIAPVQTSRVKIDTVAAYVYDTVEFNEHWQLTGGLRAERYEVEIASRNADDSPQGPDGYEVGETTLGGKLGLVFKPTENGSLYASVNIATLPPGNYLSNPDISREGVNTFPGLVGQNNEAAKPQRAVSHEIGVKWDFFDDRLSTSAALFNTQRRGVAITGKEPGVASSPEVLRGYGKQIVRGVELSAVGRITDAWTVFAGAVFLDSERELGEYLDAARCTAAPTDYVAGATVADCAAIVAGSGGVDGDELAFTPKRSANLWTTYAFGNGFTIGGGVQHVGDSWAGRPDDADRLIPNGRWGKLPGYTVGNLMASYQFNEKFALRLNIDNVTDETYATSANWAMSRAFLGPARSYLLSADFRFW</sequence>
<dbReference type="InterPro" id="IPR012910">
    <property type="entry name" value="Plug_dom"/>
</dbReference>
<feature type="signal peptide" evidence="10">
    <location>
        <begin position="1"/>
        <end position="34"/>
    </location>
</feature>
<keyword evidence="10" id="KW-0732">Signal</keyword>
<evidence type="ECO:0000256" key="1">
    <source>
        <dbReference type="ARBA" id="ARBA00004571"/>
    </source>
</evidence>
<gene>
    <name evidence="13" type="ORF">AAD027_17180</name>
</gene>
<dbReference type="PANTHER" id="PTHR32552">
    <property type="entry name" value="FERRICHROME IRON RECEPTOR-RELATED"/>
    <property type="match status" value="1"/>
</dbReference>
<accession>A0ABU9J582</accession>
<comment type="caution">
    <text evidence="13">The sequence shown here is derived from an EMBL/GenBank/DDBJ whole genome shotgun (WGS) entry which is preliminary data.</text>
</comment>
<evidence type="ECO:0000313" key="13">
    <source>
        <dbReference type="EMBL" id="MEL1266090.1"/>
    </source>
</evidence>
<comment type="subcellular location">
    <subcellularLocation>
        <location evidence="1 8">Cell outer membrane</location>
        <topology evidence="1 8">Multi-pass membrane protein</topology>
    </subcellularLocation>
</comment>
<evidence type="ECO:0000259" key="12">
    <source>
        <dbReference type="Pfam" id="PF07715"/>
    </source>
</evidence>
<evidence type="ECO:0000256" key="6">
    <source>
        <dbReference type="ARBA" id="ARBA00023136"/>
    </source>
</evidence>
<evidence type="ECO:0000256" key="8">
    <source>
        <dbReference type="PROSITE-ProRule" id="PRU01360"/>
    </source>
</evidence>
<evidence type="ECO:0000313" key="14">
    <source>
        <dbReference type="Proteomes" id="UP001459204"/>
    </source>
</evidence>
<comment type="similarity">
    <text evidence="8 9">Belongs to the TonB-dependent receptor family.</text>
</comment>
<protein>
    <submittedName>
        <fullName evidence="13">TonB-dependent receptor</fullName>
    </submittedName>
</protein>
<dbReference type="InterPro" id="IPR039426">
    <property type="entry name" value="TonB-dep_rcpt-like"/>
</dbReference>
<feature type="chain" id="PRO_5045884981" evidence="10">
    <location>
        <begin position="35"/>
        <end position="783"/>
    </location>
</feature>
<dbReference type="Gene3D" id="2.40.170.20">
    <property type="entry name" value="TonB-dependent receptor, beta-barrel domain"/>
    <property type="match status" value="1"/>
</dbReference>
<keyword evidence="7 8" id="KW-0998">Cell outer membrane</keyword>
<dbReference type="Pfam" id="PF07715">
    <property type="entry name" value="Plug"/>
    <property type="match status" value="1"/>
</dbReference>
<keyword evidence="14" id="KW-1185">Reference proteome</keyword>
<dbReference type="PANTHER" id="PTHR32552:SF83">
    <property type="entry name" value="BLR3904 PROTEIN"/>
    <property type="match status" value="1"/>
</dbReference>
<proteinExistence type="inferred from homology"/>
<evidence type="ECO:0000256" key="2">
    <source>
        <dbReference type="ARBA" id="ARBA00022448"/>
    </source>
</evidence>
<keyword evidence="13" id="KW-0675">Receptor</keyword>
<keyword evidence="2 8" id="KW-0813">Transport</keyword>
<dbReference type="CDD" id="cd01347">
    <property type="entry name" value="ligand_gated_channel"/>
    <property type="match status" value="1"/>
</dbReference>
<dbReference type="InterPro" id="IPR036942">
    <property type="entry name" value="Beta-barrel_TonB_sf"/>
</dbReference>
<keyword evidence="3 8" id="KW-1134">Transmembrane beta strand</keyword>
<dbReference type="InterPro" id="IPR000531">
    <property type="entry name" value="Beta-barrel_TonB"/>
</dbReference>
<dbReference type="InterPro" id="IPR037066">
    <property type="entry name" value="Plug_dom_sf"/>
</dbReference>
<keyword evidence="5 9" id="KW-0798">TonB box</keyword>
<feature type="domain" description="TonB-dependent receptor plug" evidence="12">
    <location>
        <begin position="70"/>
        <end position="168"/>
    </location>
</feature>
<dbReference type="Gene3D" id="2.170.130.10">
    <property type="entry name" value="TonB-dependent receptor, plug domain"/>
    <property type="match status" value="1"/>
</dbReference>
<dbReference type="EMBL" id="JBBWWT010000011">
    <property type="protein sequence ID" value="MEL1266090.1"/>
    <property type="molecule type" value="Genomic_DNA"/>
</dbReference>
<keyword evidence="6 8" id="KW-0472">Membrane</keyword>
<evidence type="ECO:0000256" key="4">
    <source>
        <dbReference type="ARBA" id="ARBA00022692"/>
    </source>
</evidence>
<reference evidence="13 14" key="1">
    <citation type="submission" date="2024-04" db="EMBL/GenBank/DDBJ databases">
        <title>Draft genome sequence of Pseudoxanthomonas putridarboris WD12.</title>
        <authorList>
            <person name="Oh J."/>
        </authorList>
    </citation>
    <scope>NUCLEOTIDE SEQUENCE [LARGE SCALE GENOMIC DNA]</scope>
    <source>
        <strain evidence="13 14">WD12</strain>
    </source>
</reference>
<dbReference type="Pfam" id="PF00593">
    <property type="entry name" value="TonB_dep_Rec_b-barrel"/>
    <property type="match status" value="1"/>
</dbReference>
<evidence type="ECO:0000256" key="5">
    <source>
        <dbReference type="ARBA" id="ARBA00023077"/>
    </source>
</evidence>
<dbReference type="SUPFAM" id="SSF56935">
    <property type="entry name" value="Porins"/>
    <property type="match status" value="1"/>
</dbReference>
<evidence type="ECO:0000256" key="7">
    <source>
        <dbReference type="ARBA" id="ARBA00023237"/>
    </source>
</evidence>
<evidence type="ECO:0000256" key="9">
    <source>
        <dbReference type="RuleBase" id="RU003357"/>
    </source>
</evidence>
<evidence type="ECO:0000256" key="3">
    <source>
        <dbReference type="ARBA" id="ARBA00022452"/>
    </source>
</evidence>
<dbReference type="PROSITE" id="PS52016">
    <property type="entry name" value="TONB_DEPENDENT_REC_3"/>
    <property type="match status" value="1"/>
</dbReference>
<name>A0ABU9J582_9GAMM</name>